<comment type="similarity">
    <text evidence="9">Belongs to the FtsQ/DivIB family. FtsQ subfamily.</text>
</comment>
<proteinExistence type="inferred from homology"/>
<keyword evidence="13" id="KW-1185">Reference proteome</keyword>
<feature type="region of interest" description="Disordered" evidence="10">
    <location>
        <begin position="1"/>
        <end position="25"/>
    </location>
</feature>
<protein>
    <recommendedName>
        <fullName evidence="9">Cell division protein FtsQ</fullName>
    </recommendedName>
</protein>
<dbReference type="Pfam" id="PF08478">
    <property type="entry name" value="POTRA_1"/>
    <property type="match status" value="1"/>
</dbReference>
<dbReference type="InterPro" id="IPR034746">
    <property type="entry name" value="POTRA"/>
</dbReference>
<evidence type="ECO:0000256" key="1">
    <source>
        <dbReference type="ARBA" id="ARBA00004370"/>
    </source>
</evidence>
<feature type="transmembrane region" description="Helical" evidence="9">
    <location>
        <begin position="53"/>
        <end position="78"/>
    </location>
</feature>
<dbReference type="Pfam" id="PF03799">
    <property type="entry name" value="FtsQ_DivIB_C"/>
    <property type="match status" value="1"/>
</dbReference>
<dbReference type="InterPro" id="IPR013685">
    <property type="entry name" value="POTRA_FtsQ_type"/>
</dbReference>
<evidence type="ECO:0000256" key="7">
    <source>
        <dbReference type="ARBA" id="ARBA00023136"/>
    </source>
</evidence>
<dbReference type="GO" id="GO:0090529">
    <property type="term" value="P:cell septum assembly"/>
    <property type="evidence" value="ECO:0007669"/>
    <property type="project" value="InterPro"/>
</dbReference>
<feature type="compositionally biased region" description="Low complexity" evidence="10">
    <location>
        <begin position="11"/>
        <end position="23"/>
    </location>
</feature>
<dbReference type="GO" id="GO:0005886">
    <property type="term" value="C:plasma membrane"/>
    <property type="evidence" value="ECO:0007669"/>
    <property type="project" value="UniProtKB-SubCell"/>
</dbReference>
<evidence type="ECO:0000313" key="13">
    <source>
        <dbReference type="Proteomes" id="UP000466966"/>
    </source>
</evidence>
<comment type="subcellular location">
    <subcellularLocation>
        <location evidence="9">Cell inner membrane</location>
        <topology evidence="9">Single-pass type II membrane protein</topology>
    </subcellularLocation>
    <subcellularLocation>
        <location evidence="1">Membrane</location>
    </subcellularLocation>
    <text evidence="9">Localizes to the division septum.</text>
</comment>
<name>A0A844Z004_9SPHN</name>
<dbReference type="GO" id="GO:0043093">
    <property type="term" value="P:FtsZ-dependent cytokinesis"/>
    <property type="evidence" value="ECO:0007669"/>
    <property type="project" value="UniProtKB-UniRule"/>
</dbReference>
<evidence type="ECO:0000256" key="10">
    <source>
        <dbReference type="SAM" id="MobiDB-lite"/>
    </source>
</evidence>
<dbReference type="OrthoDB" id="9783091at2"/>
<dbReference type="GO" id="GO:0032153">
    <property type="term" value="C:cell division site"/>
    <property type="evidence" value="ECO:0007669"/>
    <property type="project" value="UniProtKB-UniRule"/>
</dbReference>
<dbReference type="PANTHER" id="PTHR35851:SF1">
    <property type="entry name" value="CELL DIVISION PROTEIN FTSQ"/>
    <property type="match status" value="1"/>
</dbReference>
<keyword evidence="2 9" id="KW-1003">Cell membrane</keyword>
<organism evidence="12 13">
    <name type="scientific">Alteraurantiacibacter buctensis</name>
    <dbReference type="NCBI Taxonomy" id="1503981"/>
    <lineage>
        <taxon>Bacteria</taxon>
        <taxon>Pseudomonadati</taxon>
        <taxon>Pseudomonadota</taxon>
        <taxon>Alphaproteobacteria</taxon>
        <taxon>Sphingomonadales</taxon>
        <taxon>Erythrobacteraceae</taxon>
        <taxon>Alteraurantiacibacter</taxon>
    </lineage>
</organism>
<dbReference type="RefSeq" id="WP_160772738.1">
    <property type="nucleotide sequence ID" value="NZ_WTYV01000006.1"/>
</dbReference>
<evidence type="ECO:0000259" key="11">
    <source>
        <dbReference type="PROSITE" id="PS51779"/>
    </source>
</evidence>
<dbReference type="PROSITE" id="PS51779">
    <property type="entry name" value="POTRA"/>
    <property type="match status" value="1"/>
</dbReference>
<dbReference type="Gene3D" id="3.10.20.310">
    <property type="entry name" value="membrane protein fhac"/>
    <property type="match status" value="1"/>
</dbReference>
<keyword evidence="8 9" id="KW-0131">Cell cycle</keyword>
<evidence type="ECO:0000256" key="5">
    <source>
        <dbReference type="ARBA" id="ARBA00022692"/>
    </source>
</evidence>
<evidence type="ECO:0000256" key="9">
    <source>
        <dbReference type="HAMAP-Rule" id="MF_00911"/>
    </source>
</evidence>
<evidence type="ECO:0000313" key="12">
    <source>
        <dbReference type="EMBL" id="MXO72802.1"/>
    </source>
</evidence>
<feature type="domain" description="POTRA" evidence="11">
    <location>
        <begin position="92"/>
        <end position="160"/>
    </location>
</feature>
<comment type="caution">
    <text evidence="12">The sequence shown here is derived from an EMBL/GenBank/DDBJ whole genome shotgun (WGS) entry which is preliminary data.</text>
</comment>
<gene>
    <name evidence="9" type="primary">ftsQ</name>
    <name evidence="12" type="ORF">GRI99_14300</name>
</gene>
<keyword evidence="7 9" id="KW-0472">Membrane</keyword>
<evidence type="ECO:0000256" key="4">
    <source>
        <dbReference type="ARBA" id="ARBA00022618"/>
    </source>
</evidence>
<comment type="function">
    <text evidence="9">Essential cell division protein.</text>
</comment>
<evidence type="ECO:0000256" key="3">
    <source>
        <dbReference type="ARBA" id="ARBA00022519"/>
    </source>
</evidence>
<keyword evidence="5 9" id="KW-0812">Transmembrane</keyword>
<dbReference type="Proteomes" id="UP000466966">
    <property type="component" value="Unassembled WGS sequence"/>
</dbReference>
<reference evidence="12 13" key="1">
    <citation type="submission" date="2019-12" db="EMBL/GenBank/DDBJ databases">
        <title>Genomic-based taxomic classification of the family Erythrobacteraceae.</title>
        <authorList>
            <person name="Xu L."/>
        </authorList>
    </citation>
    <scope>NUCLEOTIDE SEQUENCE [LARGE SCALE GENOMIC DNA]</scope>
    <source>
        <strain evidence="12 13">M0322</strain>
    </source>
</reference>
<dbReference type="InterPro" id="IPR005548">
    <property type="entry name" value="Cell_div_FtsQ/DivIB_C"/>
</dbReference>
<evidence type="ECO:0000256" key="2">
    <source>
        <dbReference type="ARBA" id="ARBA00022475"/>
    </source>
</evidence>
<accession>A0A844Z004</accession>
<dbReference type="HAMAP" id="MF_00911">
    <property type="entry name" value="FtsQ_subfam"/>
    <property type="match status" value="1"/>
</dbReference>
<dbReference type="InterPro" id="IPR026579">
    <property type="entry name" value="FtsQ"/>
</dbReference>
<keyword evidence="6 9" id="KW-1133">Transmembrane helix</keyword>
<dbReference type="PANTHER" id="PTHR35851">
    <property type="entry name" value="CELL DIVISION PROTEIN FTSQ"/>
    <property type="match status" value="1"/>
</dbReference>
<dbReference type="EMBL" id="WTYV01000006">
    <property type="protein sequence ID" value="MXO72802.1"/>
    <property type="molecule type" value="Genomic_DNA"/>
</dbReference>
<dbReference type="AlphaFoldDB" id="A0A844Z004"/>
<evidence type="ECO:0000256" key="6">
    <source>
        <dbReference type="ARBA" id="ARBA00022989"/>
    </source>
</evidence>
<evidence type="ECO:0000256" key="8">
    <source>
        <dbReference type="ARBA" id="ARBA00023306"/>
    </source>
</evidence>
<sequence>MAQRITRNASGVRQQARVQGRAGQVRKARAAGSGLVDRAMNALPFTEEQWHRFFTVLIVAAGLTVLVVVLRLTGLWALGQQQVARATANAGYRVENVSVRGTDRLDPARVYERALDRQDLSMMLVDVEALRQELLRISWVKDARVSRQLPDMLVIDIVERQPHAVLRRPDRLVLIDETGRELDPIPASQVGDMLVIEGEGAQSKVADLAHLLEAAPALRPQVRAARWVGNRRWDLTFTTGQTLALPEGAERSAAALISFARADGMHRLIGGEAVAFDLRNAPRMYLRAPGHGEDEQTEIPSAGDT</sequence>
<keyword evidence="4 9" id="KW-0132">Cell division</keyword>
<keyword evidence="3 9" id="KW-0997">Cell inner membrane</keyword>